<organism evidence="1 2">
    <name type="scientific">Caenorhabditis tropicalis</name>
    <dbReference type="NCBI Taxonomy" id="1561998"/>
    <lineage>
        <taxon>Eukaryota</taxon>
        <taxon>Metazoa</taxon>
        <taxon>Ecdysozoa</taxon>
        <taxon>Nematoda</taxon>
        <taxon>Chromadorea</taxon>
        <taxon>Rhabditida</taxon>
        <taxon>Rhabditina</taxon>
        <taxon>Rhabditomorpha</taxon>
        <taxon>Rhabditoidea</taxon>
        <taxon>Rhabditidae</taxon>
        <taxon>Peloderinae</taxon>
        <taxon>Caenorhabditis</taxon>
    </lineage>
</organism>
<dbReference type="InterPro" id="IPR042289">
    <property type="entry name" value="COA6"/>
</dbReference>
<name>A0A1I7T8I6_9PELO</name>
<dbReference type="Gene3D" id="3.40.50.11980">
    <property type="match status" value="1"/>
</dbReference>
<evidence type="ECO:0000313" key="2">
    <source>
        <dbReference type="WBParaSite" id="Csp11.Scaffold545.g3458.t1"/>
    </source>
</evidence>
<dbReference type="AlphaFoldDB" id="A0A1I7T8I6"/>
<keyword evidence="1" id="KW-1185">Reference proteome</keyword>
<dbReference type="WBParaSite" id="Csp11.Scaffold545.g3458.t1">
    <property type="protein sequence ID" value="Csp11.Scaffold545.g3458.t1"/>
    <property type="gene ID" value="Csp11.Scaffold545.g3458"/>
</dbReference>
<dbReference type="eggNOG" id="KOG3057">
    <property type="taxonomic scope" value="Eukaryota"/>
</dbReference>
<accession>A0A1I7T8I6</accession>
<dbReference type="GO" id="GO:0008535">
    <property type="term" value="P:respiratory chain complex IV assembly"/>
    <property type="evidence" value="ECO:0007669"/>
    <property type="project" value="InterPro"/>
</dbReference>
<dbReference type="GO" id="GO:0005739">
    <property type="term" value="C:mitochondrion"/>
    <property type="evidence" value="ECO:0007669"/>
    <property type="project" value="TreeGrafter"/>
</dbReference>
<dbReference type="PANTHER" id="PTHR46690:SF1">
    <property type="entry name" value="CYTOCHROME C OXIDASE ASSEMBLY FACTOR 6 HOMOLOG"/>
    <property type="match status" value="1"/>
</dbReference>
<reference evidence="2" key="1">
    <citation type="submission" date="2016-11" db="UniProtKB">
        <authorList>
            <consortium name="WormBaseParasite"/>
        </authorList>
    </citation>
    <scope>IDENTIFICATION</scope>
</reference>
<dbReference type="PANTHER" id="PTHR46690">
    <property type="entry name" value="CYTOCHROME C OXIDASE ASSEMBLY FACTOR 6 HOMOLOG"/>
    <property type="match status" value="1"/>
</dbReference>
<evidence type="ECO:0000313" key="1">
    <source>
        <dbReference type="Proteomes" id="UP000095282"/>
    </source>
</evidence>
<protein>
    <submittedName>
        <fullName evidence="2">PRORP domain-containing protein</fullName>
    </submittedName>
</protein>
<dbReference type="Proteomes" id="UP000095282">
    <property type="component" value="Unplaced"/>
</dbReference>
<sequence>MSLLAEVIRCHSYFDETVFLNTVKILKTTTEGARADGIRLGKMRYIAIVYHAFNDKEKRKVMKDLAEKIEKCKIPMLRKEQDLFYDSMKNTPVILKLEKCIHKNDLVLCYFRRDLEMKNWESIKQLLTLHPNSISLFEHIEAFLEVAKHRNIGSSEVLDVFMKYTSIMNPYFMEYADFNNVFSRVKKYGRFHVSEEHKKPFKRTHISIKNAEILKNRIDEYVRDSKEGFVKTKEYERIERIVSEWKKKNKIENGRDVVVVDALNFGSGKDSKTWKSISDQFRHVFFATRLPPKEIRAKVIERYNGNAVFCDKLSADDLIILRVALEFGPLTSLVTNDRYRDHRKQICRGNSELEKIWDDFLIDATYRHFDGRIESRRGYNLRIRFDEGKWFVPVLDSDGHSPEFRKIKVYCIYSKENVPK</sequence>
<proteinExistence type="predicted"/>
<dbReference type="STRING" id="1561998.A0A1I7T8I6"/>
<dbReference type="GO" id="GO:0042775">
    <property type="term" value="P:mitochondrial ATP synthesis coupled electron transport"/>
    <property type="evidence" value="ECO:0007669"/>
    <property type="project" value="TreeGrafter"/>
</dbReference>